<comment type="caution">
    <text evidence="1">The sequence shown here is derived from an EMBL/GenBank/DDBJ whole genome shotgun (WGS) entry which is preliminary data.</text>
</comment>
<accession>A0ABM8YQM5</accession>
<evidence type="ECO:0008006" key="3">
    <source>
        <dbReference type="Google" id="ProtNLM"/>
    </source>
</evidence>
<dbReference type="EMBL" id="CAKJTJ010000019">
    <property type="protein sequence ID" value="CAG9622311.1"/>
    <property type="molecule type" value="Genomic_DNA"/>
</dbReference>
<reference evidence="1 2" key="1">
    <citation type="submission" date="2021-10" db="EMBL/GenBank/DDBJ databases">
        <authorList>
            <person name="Criscuolo A."/>
        </authorList>
    </citation>
    <scope>NUCLEOTIDE SEQUENCE [LARGE SCALE GENOMIC DNA]</scope>
    <source>
        <strain evidence="2">CIP 111883</strain>
    </source>
</reference>
<dbReference type="Proteomes" id="UP000789833">
    <property type="component" value="Unassembled WGS sequence"/>
</dbReference>
<protein>
    <recommendedName>
        <fullName evidence="3">Tetratricopeptide repeat protein</fullName>
    </recommendedName>
</protein>
<evidence type="ECO:0000313" key="2">
    <source>
        <dbReference type="Proteomes" id="UP000789833"/>
    </source>
</evidence>
<sequence length="147" mass="16781">MEHPLESLIITGRFSEAKDIFHNMTEEESFDKLVEFTFDTLSITNYSFVVSLLSENENEQLHDLAYLLLSQPLCHIEGAYQSALHHAKKAAELTDYQDVGFMENLLFLHSVPDKVLRDAEAKEIATKILAIDPKNQVAKQTMKELIK</sequence>
<proteinExistence type="predicted"/>
<gene>
    <name evidence="1" type="ORF">BACCIP111883_03102</name>
</gene>
<evidence type="ECO:0000313" key="1">
    <source>
        <dbReference type="EMBL" id="CAG9622311.1"/>
    </source>
</evidence>
<name>A0ABM8YQM5_9BACI</name>
<organism evidence="1 2">
    <name type="scientific">Sutcliffiella rhizosphaerae</name>
    <dbReference type="NCBI Taxonomy" id="2880967"/>
    <lineage>
        <taxon>Bacteria</taxon>
        <taxon>Bacillati</taxon>
        <taxon>Bacillota</taxon>
        <taxon>Bacilli</taxon>
        <taxon>Bacillales</taxon>
        <taxon>Bacillaceae</taxon>
        <taxon>Sutcliffiella</taxon>
    </lineage>
</organism>
<dbReference type="RefSeq" id="WP_230502654.1">
    <property type="nucleotide sequence ID" value="NZ_CAKJTJ010000019.1"/>
</dbReference>
<keyword evidence="2" id="KW-1185">Reference proteome</keyword>